<feature type="transmembrane region" description="Helical" evidence="5">
    <location>
        <begin position="137"/>
        <end position="154"/>
    </location>
</feature>
<dbReference type="RefSeq" id="WP_051917961.1">
    <property type="nucleotide sequence ID" value="NZ_JDUO01000007.1"/>
</dbReference>
<feature type="domain" description="Major facilitator superfamily (MFS) profile" evidence="6">
    <location>
        <begin position="10"/>
        <end position="418"/>
    </location>
</feature>
<feature type="transmembrane region" description="Helical" evidence="5">
    <location>
        <begin position="360"/>
        <end position="383"/>
    </location>
</feature>
<dbReference type="InterPro" id="IPR020846">
    <property type="entry name" value="MFS_dom"/>
</dbReference>
<dbReference type="InterPro" id="IPR036259">
    <property type="entry name" value="MFS_trans_sf"/>
</dbReference>
<evidence type="ECO:0000256" key="4">
    <source>
        <dbReference type="ARBA" id="ARBA00023136"/>
    </source>
</evidence>
<dbReference type="AlphaFoldDB" id="A0A087C006"/>
<sequence>MQLKPLSDNPWTRAIIPALLIHIPIGTVYCWSVFKQLIADRMHVGASEVEWGFSLAIFFLGMSAAFAGPMVERNIKKSALVSMACFIVGFAGTGASIALNFLPGVFICYGAIMGVGLGVGYLTPVKNLMLWFSNNKGLATGIAVAGFGLAKAIASPAMEFLIATVGLVNMFYVLAVIYAVMMFGGFLLIKRPKGWVYDAQASHVSRRAIMRKPVFWGIWLAFYINITCGLALISQEKDILRDVLRQFPRFASMNPTAFAAATAGIVATVLAVDSVFNTAGRIGFSTLSDHLKRRETSYVIIFVMSIAVCLLQIVTNSVDNALLWAVLAMLFLVNAGYGGGFSTLPVLLDQHFGTKTVSTTHGLTLSAWAFAGLSGNQLASFVITHTPDQTHRYAALIPVLTILFAIALASIWLVSRVKPLAGATAGTSISRQAE</sequence>
<dbReference type="eggNOG" id="COG2814">
    <property type="taxonomic scope" value="Bacteria"/>
</dbReference>
<protein>
    <submittedName>
        <fullName evidence="7">Permease MFS superfamily</fullName>
    </submittedName>
</protein>
<dbReference type="EMBL" id="JGZE01000013">
    <property type="protein sequence ID" value="KFI76606.1"/>
    <property type="molecule type" value="Genomic_DNA"/>
</dbReference>
<dbReference type="OrthoDB" id="9793415at2"/>
<dbReference type="Gene3D" id="1.20.1250.20">
    <property type="entry name" value="MFS general substrate transporter like domains"/>
    <property type="match status" value="2"/>
</dbReference>
<feature type="transmembrane region" description="Helical" evidence="5">
    <location>
        <begin position="321"/>
        <end position="348"/>
    </location>
</feature>
<dbReference type="InterPro" id="IPR011701">
    <property type="entry name" value="MFS"/>
</dbReference>
<proteinExistence type="predicted"/>
<dbReference type="CDD" id="cd17353">
    <property type="entry name" value="MFS_OFA_like"/>
    <property type="match status" value="1"/>
</dbReference>
<feature type="transmembrane region" description="Helical" evidence="5">
    <location>
        <begin position="49"/>
        <end position="67"/>
    </location>
</feature>
<feature type="transmembrane region" description="Helical" evidence="5">
    <location>
        <begin position="12"/>
        <end position="34"/>
    </location>
</feature>
<feature type="transmembrane region" description="Helical" evidence="5">
    <location>
        <begin position="395"/>
        <end position="414"/>
    </location>
</feature>
<evidence type="ECO:0000313" key="8">
    <source>
        <dbReference type="Proteomes" id="UP000029082"/>
    </source>
</evidence>
<dbReference type="Proteomes" id="UP000029082">
    <property type="component" value="Unassembled WGS sequence"/>
</dbReference>
<name>A0A087C006_9BIFI</name>
<evidence type="ECO:0000259" key="6">
    <source>
        <dbReference type="PROSITE" id="PS50850"/>
    </source>
</evidence>
<feature type="transmembrane region" description="Helical" evidence="5">
    <location>
        <begin position="214"/>
        <end position="233"/>
    </location>
</feature>
<organism evidence="7 8">
    <name type="scientific">Bifidobacterium mongoliense DSM 21395</name>
    <dbReference type="NCBI Taxonomy" id="1437603"/>
    <lineage>
        <taxon>Bacteria</taxon>
        <taxon>Bacillati</taxon>
        <taxon>Actinomycetota</taxon>
        <taxon>Actinomycetes</taxon>
        <taxon>Bifidobacteriales</taxon>
        <taxon>Bifidobacteriaceae</taxon>
        <taxon>Bifidobacterium</taxon>
    </lineage>
</organism>
<dbReference type="GO" id="GO:0022857">
    <property type="term" value="F:transmembrane transporter activity"/>
    <property type="evidence" value="ECO:0007669"/>
    <property type="project" value="InterPro"/>
</dbReference>
<evidence type="ECO:0000256" key="2">
    <source>
        <dbReference type="ARBA" id="ARBA00022692"/>
    </source>
</evidence>
<feature type="transmembrane region" description="Helical" evidence="5">
    <location>
        <begin position="160"/>
        <end position="189"/>
    </location>
</feature>
<feature type="transmembrane region" description="Helical" evidence="5">
    <location>
        <begin position="79"/>
        <end position="98"/>
    </location>
</feature>
<dbReference type="STRING" id="1437603.GCA_000771525_01607"/>
<comment type="subcellular location">
    <subcellularLocation>
        <location evidence="1">Cell membrane</location>
        <topology evidence="1">Multi-pass membrane protein</topology>
    </subcellularLocation>
</comment>
<keyword evidence="2 5" id="KW-0812">Transmembrane</keyword>
<accession>A0A087C006</accession>
<evidence type="ECO:0000256" key="5">
    <source>
        <dbReference type="SAM" id="Phobius"/>
    </source>
</evidence>
<gene>
    <name evidence="7" type="ORF">BMON_1205</name>
</gene>
<evidence type="ECO:0000256" key="1">
    <source>
        <dbReference type="ARBA" id="ARBA00004651"/>
    </source>
</evidence>
<keyword evidence="3 5" id="KW-1133">Transmembrane helix</keyword>
<feature type="transmembrane region" description="Helical" evidence="5">
    <location>
        <begin position="297"/>
        <end position="315"/>
    </location>
</feature>
<dbReference type="Pfam" id="PF07690">
    <property type="entry name" value="MFS_1"/>
    <property type="match status" value="1"/>
</dbReference>
<keyword evidence="8" id="KW-1185">Reference proteome</keyword>
<reference evidence="7 8" key="1">
    <citation type="submission" date="2014-03" db="EMBL/GenBank/DDBJ databases">
        <title>Genomics of Bifidobacteria.</title>
        <authorList>
            <person name="Ventura M."/>
            <person name="Milani C."/>
            <person name="Lugli G.A."/>
        </authorList>
    </citation>
    <scope>NUCLEOTIDE SEQUENCE [LARGE SCALE GENOMIC DNA]</scope>
    <source>
        <strain evidence="7 8">DSM 21395</strain>
    </source>
</reference>
<dbReference type="PROSITE" id="PS50850">
    <property type="entry name" value="MFS"/>
    <property type="match status" value="1"/>
</dbReference>
<feature type="transmembrane region" description="Helical" evidence="5">
    <location>
        <begin position="104"/>
        <end position="125"/>
    </location>
</feature>
<evidence type="ECO:0000313" key="7">
    <source>
        <dbReference type="EMBL" id="KFI76606.1"/>
    </source>
</evidence>
<keyword evidence="4 5" id="KW-0472">Membrane</keyword>
<feature type="transmembrane region" description="Helical" evidence="5">
    <location>
        <begin position="253"/>
        <end position="276"/>
    </location>
</feature>
<dbReference type="SUPFAM" id="SSF103473">
    <property type="entry name" value="MFS general substrate transporter"/>
    <property type="match status" value="1"/>
</dbReference>
<comment type="caution">
    <text evidence="7">The sequence shown here is derived from an EMBL/GenBank/DDBJ whole genome shotgun (WGS) entry which is preliminary data.</text>
</comment>
<dbReference type="InterPro" id="IPR050327">
    <property type="entry name" value="Proton-linked_MCT"/>
</dbReference>
<dbReference type="PANTHER" id="PTHR11360">
    <property type="entry name" value="MONOCARBOXYLATE TRANSPORTER"/>
    <property type="match status" value="1"/>
</dbReference>
<evidence type="ECO:0000256" key="3">
    <source>
        <dbReference type="ARBA" id="ARBA00022989"/>
    </source>
</evidence>
<dbReference type="GeneID" id="93094627"/>
<dbReference type="GO" id="GO:0005886">
    <property type="term" value="C:plasma membrane"/>
    <property type="evidence" value="ECO:0007669"/>
    <property type="project" value="UniProtKB-SubCell"/>
</dbReference>
<dbReference type="PANTHER" id="PTHR11360:SF317">
    <property type="entry name" value="MAJOR FACILITATOR SUPERFAMILY (MFS) PROFILE DOMAIN-CONTAINING PROTEIN-RELATED"/>
    <property type="match status" value="1"/>
</dbReference>